<dbReference type="AlphaFoldDB" id="W2LUQ8"/>
<reference evidence="1 3" key="2">
    <citation type="submission" date="2013-11" db="EMBL/GenBank/DDBJ databases">
        <title>The Genome Sequence of Phytophthora parasitica CJ05E6.</title>
        <authorList>
            <consortium name="The Broad Institute Genomics Platform"/>
            <person name="Russ C."/>
            <person name="Tyler B."/>
            <person name="Panabieres F."/>
            <person name="Shan W."/>
            <person name="Tripathy S."/>
            <person name="Grunwald N."/>
            <person name="Machado M."/>
            <person name="Johnson C.S."/>
            <person name="Arredondo F."/>
            <person name="Hong C."/>
            <person name="Coffey M."/>
            <person name="Young S.K."/>
            <person name="Zeng Q."/>
            <person name="Gargeya S."/>
            <person name="Fitzgerald M."/>
            <person name="Abouelleil A."/>
            <person name="Alvarado L."/>
            <person name="Chapman S.B."/>
            <person name="Gainer-Dewar J."/>
            <person name="Goldberg J."/>
            <person name="Griggs A."/>
            <person name="Gujja S."/>
            <person name="Hansen M."/>
            <person name="Howarth C."/>
            <person name="Imamovic A."/>
            <person name="Ireland A."/>
            <person name="Larimer J."/>
            <person name="McCowan C."/>
            <person name="Murphy C."/>
            <person name="Pearson M."/>
            <person name="Poon T.W."/>
            <person name="Priest M."/>
            <person name="Roberts A."/>
            <person name="Saif S."/>
            <person name="Shea T."/>
            <person name="Sykes S."/>
            <person name="Wortman J."/>
            <person name="Nusbaum C."/>
            <person name="Birren B."/>
        </authorList>
    </citation>
    <scope>NUCLEOTIDE SEQUENCE [LARGE SCALE GENOMIC DNA]</scope>
    <source>
        <strain evidence="1 3">CJ05E6</strain>
    </source>
</reference>
<dbReference type="EMBL" id="KI677788">
    <property type="protein sequence ID" value="ETM01204.1"/>
    <property type="molecule type" value="Genomic_DNA"/>
</dbReference>
<evidence type="ECO:0000313" key="2">
    <source>
        <dbReference type="EMBL" id="ETM01204.1"/>
    </source>
</evidence>
<gene>
    <name evidence="1" type="ORF">L916_02251</name>
    <name evidence="2" type="ORF">L917_02187</name>
</gene>
<feature type="non-terminal residue" evidence="2">
    <location>
        <position position="1"/>
    </location>
</feature>
<dbReference type="Proteomes" id="UP000054423">
    <property type="component" value="Unassembled WGS sequence"/>
</dbReference>
<name>W2LUQ8_PHYNI</name>
<dbReference type="EMBL" id="KI671010">
    <property type="protein sequence ID" value="ETL48109.1"/>
    <property type="molecule type" value="Genomic_DNA"/>
</dbReference>
<evidence type="ECO:0000313" key="3">
    <source>
        <dbReference type="Proteomes" id="UP000053864"/>
    </source>
</evidence>
<proteinExistence type="predicted"/>
<sequence length="81" mass="9449">ECRVGLHTTRGLFSSKFFSFTDVEHPQALKARRIVWWGHKDQHDLTTVNSARFNCASGYEFFVHTGLKQIRKQCRTYSTGR</sequence>
<dbReference type="Proteomes" id="UP000053864">
    <property type="component" value="Unassembled WGS sequence"/>
</dbReference>
<accession>W2LUQ8</accession>
<protein>
    <submittedName>
        <fullName evidence="2">Uncharacterized protein</fullName>
    </submittedName>
</protein>
<organism evidence="2">
    <name type="scientific">Phytophthora nicotianae</name>
    <name type="common">Potato buckeye rot agent</name>
    <name type="synonym">Phytophthora parasitica</name>
    <dbReference type="NCBI Taxonomy" id="4792"/>
    <lineage>
        <taxon>Eukaryota</taxon>
        <taxon>Sar</taxon>
        <taxon>Stramenopiles</taxon>
        <taxon>Oomycota</taxon>
        <taxon>Peronosporomycetes</taxon>
        <taxon>Peronosporales</taxon>
        <taxon>Peronosporaceae</taxon>
        <taxon>Phytophthora</taxon>
    </lineage>
</organism>
<reference evidence="2" key="1">
    <citation type="submission" date="2013-11" db="EMBL/GenBank/DDBJ databases">
        <title>The Genome Sequence of Phytophthora parasitica CHvinca01.</title>
        <authorList>
            <consortium name="The Broad Institute Genomics Platform"/>
            <person name="Russ C."/>
            <person name="Tyler B."/>
            <person name="Panabieres F."/>
            <person name="Shan W."/>
            <person name="Tripathy S."/>
            <person name="Grunwald N."/>
            <person name="Machado M."/>
            <person name="Johnson C.S."/>
            <person name="Arredondo F."/>
            <person name="Hong C."/>
            <person name="Coffey M."/>
            <person name="Young S.K."/>
            <person name="Zeng Q."/>
            <person name="Gargeya S."/>
            <person name="Fitzgerald M."/>
            <person name="Abouelleil A."/>
            <person name="Alvarado L."/>
            <person name="Chapman S.B."/>
            <person name="Gainer-Dewar J."/>
            <person name="Goldberg J."/>
            <person name="Griggs A."/>
            <person name="Gujja S."/>
            <person name="Hansen M."/>
            <person name="Howarth C."/>
            <person name="Imamovic A."/>
            <person name="Ireland A."/>
            <person name="Larimer J."/>
            <person name="McCowan C."/>
            <person name="Murphy C."/>
            <person name="Pearson M."/>
            <person name="Poon T.W."/>
            <person name="Priest M."/>
            <person name="Roberts A."/>
            <person name="Saif S."/>
            <person name="Shea T."/>
            <person name="Sykes S."/>
            <person name="Wortman J."/>
            <person name="Nusbaum C."/>
            <person name="Birren B."/>
        </authorList>
    </citation>
    <scope>NUCLEOTIDE SEQUENCE [LARGE SCALE GENOMIC DNA]</scope>
    <source>
        <strain evidence="2">CHvinca01</strain>
    </source>
</reference>
<evidence type="ECO:0000313" key="1">
    <source>
        <dbReference type="EMBL" id="ETL48109.1"/>
    </source>
</evidence>